<dbReference type="Proteomes" id="UP000596929">
    <property type="component" value="Unassembled WGS sequence"/>
</dbReference>
<comment type="similarity">
    <text evidence="1">Belongs to the bacterial solute-binding protein 8 family.</text>
</comment>
<dbReference type="Pfam" id="PF01497">
    <property type="entry name" value="Peripla_BP_2"/>
    <property type="match status" value="1"/>
</dbReference>
<evidence type="ECO:0000313" key="4">
    <source>
        <dbReference type="Proteomes" id="UP000596929"/>
    </source>
</evidence>
<dbReference type="InterPro" id="IPR002491">
    <property type="entry name" value="ABC_transptr_periplasmic_BD"/>
</dbReference>
<organism evidence="3 4">
    <name type="scientific">Clostridium hominis</name>
    <dbReference type="NCBI Taxonomy" id="2763036"/>
    <lineage>
        <taxon>Bacteria</taxon>
        <taxon>Bacillati</taxon>
        <taxon>Bacillota</taxon>
        <taxon>Clostridia</taxon>
        <taxon>Eubacteriales</taxon>
        <taxon>Clostridiaceae</taxon>
        <taxon>Clostridium</taxon>
    </lineage>
</organism>
<dbReference type="Gene3D" id="1.20.58.2180">
    <property type="match status" value="1"/>
</dbReference>
<keyword evidence="4" id="KW-1185">Reference proteome</keyword>
<reference evidence="3 4" key="1">
    <citation type="submission" date="2020-08" db="EMBL/GenBank/DDBJ databases">
        <title>Genome public.</title>
        <authorList>
            <person name="Liu C."/>
            <person name="Sun Q."/>
        </authorList>
    </citation>
    <scope>NUCLEOTIDE SEQUENCE [LARGE SCALE GENOMIC DNA]</scope>
    <source>
        <strain evidence="3 4">NSJ-6</strain>
    </source>
</reference>
<feature type="domain" description="Fe/B12 periplasmic-binding" evidence="2">
    <location>
        <begin position="53"/>
        <end position="311"/>
    </location>
</feature>
<dbReference type="RefSeq" id="WP_186859475.1">
    <property type="nucleotide sequence ID" value="NZ_JACOOO010000006.1"/>
</dbReference>
<dbReference type="SUPFAM" id="SSF53807">
    <property type="entry name" value="Helical backbone' metal receptor"/>
    <property type="match status" value="1"/>
</dbReference>
<dbReference type="PANTHER" id="PTHR30535:SF34">
    <property type="entry name" value="MOLYBDATE-BINDING PROTEIN MOLA"/>
    <property type="match status" value="1"/>
</dbReference>
<comment type="caution">
    <text evidence="3">The sequence shown here is derived from an EMBL/GenBank/DDBJ whole genome shotgun (WGS) entry which is preliminary data.</text>
</comment>
<evidence type="ECO:0000313" key="3">
    <source>
        <dbReference type="EMBL" id="MBC5628320.1"/>
    </source>
</evidence>
<evidence type="ECO:0000256" key="1">
    <source>
        <dbReference type="ARBA" id="ARBA00008814"/>
    </source>
</evidence>
<dbReference type="PROSITE" id="PS51257">
    <property type="entry name" value="PROKAR_LIPOPROTEIN"/>
    <property type="match status" value="1"/>
</dbReference>
<sequence>MRKLSKVLGVILSIMITVGMFFGCSSMKVESKESIIVTDQLGREVEIDKVPEKIVSSYYISTSLLVNLGVKDKLVGIEGKANTRELYKKASPELIDLPAVGNSKEINVEECASLEADLVIIPARLESFIEKFEALNIPVIAIEPETLDGFMESVDLLSKAVGKEEEGQELNAYYKSIIEKVEGLTKDVTDKPKVYLSGSDSILKTCTSKMYQNYLIELCGGENVTSNLTDGYWANISVEELIKYNPEKIYMVGYATYSKEDVLKDSTLQTIEAIKNKDVYTFPSTLEAWDYPTPSSILGMLWLTNNLYPEKYSKEKYKKDATEFYNKFYGIDVTEEEIGL</sequence>
<evidence type="ECO:0000259" key="2">
    <source>
        <dbReference type="PROSITE" id="PS50983"/>
    </source>
</evidence>
<protein>
    <submittedName>
        <fullName evidence="3">ABC transporter substrate-binding protein</fullName>
    </submittedName>
</protein>
<dbReference type="PROSITE" id="PS50983">
    <property type="entry name" value="FE_B12_PBP"/>
    <property type="match status" value="1"/>
</dbReference>
<dbReference type="Gene3D" id="3.40.50.1980">
    <property type="entry name" value="Nitrogenase molybdenum iron protein domain"/>
    <property type="match status" value="2"/>
</dbReference>
<gene>
    <name evidence="3" type="ORF">H8S20_05365</name>
</gene>
<dbReference type="InterPro" id="IPR050902">
    <property type="entry name" value="ABC_Transporter_SBP"/>
</dbReference>
<dbReference type="EMBL" id="JACOOO010000006">
    <property type="protein sequence ID" value="MBC5628320.1"/>
    <property type="molecule type" value="Genomic_DNA"/>
</dbReference>
<name>A0ABR7DAA0_9CLOT</name>
<proteinExistence type="inferred from homology"/>
<dbReference type="PANTHER" id="PTHR30535">
    <property type="entry name" value="VITAMIN B12-BINDING PROTEIN"/>
    <property type="match status" value="1"/>
</dbReference>
<accession>A0ABR7DAA0</accession>